<dbReference type="InterPro" id="IPR025649">
    <property type="entry name" value="DUF4360"/>
</dbReference>
<name>A0A1Y1YTB7_9PLEO</name>
<evidence type="ECO:0000313" key="2">
    <source>
        <dbReference type="EMBL" id="ORY01280.1"/>
    </source>
</evidence>
<dbReference type="EMBL" id="MCFA01000172">
    <property type="protein sequence ID" value="ORY01280.1"/>
    <property type="molecule type" value="Genomic_DNA"/>
</dbReference>
<dbReference type="OrthoDB" id="3792489at2759"/>
<gene>
    <name evidence="2" type="ORF">BCR34DRAFT_575018</name>
</gene>
<evidence type="ECO:0000313" key="3">
    <source>
        <dbReference type="Proteomes" id="UP000193144"/>
    </source>
</evidence>
<sequence length="149" mass="15848">MYPATLIPLLAIFATALPTTNNHAITIAKTMVARAPPEANAVLKSVTSAGTGCSGNSAQFIIKDNASMAFDSMIVESGEADLSKKCVVTIDLQLDPAWKYTINKATTIRGFVDHANATAKVLYTVAGQTVSLPLALYTEFLPRPFNTDL</sequence>
<feature type="signal peptide" evidence="1">
    <location>
        <begin position="1"/>
        <end position="16"/>
    </location>
</feature>
<evidence type="ECO:0000256" key="1">
    <source>
        <dbReference type="SAM" id="SignalP"/>
    </source>
</evidence>
<feature type="chain" id="PRO_5012146705" evidence="1">
    <location>
        <begin position="17"/>
        <end position="149"/>
    </location>
</feature>
<protein>
    <submittedName>
        <fullName evidence="2">Uncharacterized protein</fullName>
    </submittedName>
</protein>
<keyword evidence="1" id="KW-0732">Signal</keyword>
<comment type="caution">
    <text evidence="2">The sequence shown here is derived from an EMBL/GenBank/DDBJ whole genome shotgun (WGS) entry which is preliminary data.</text>
</comment>
<accession>A0A1Y1YTB7</accession>
<proteinExistence type="predicted"/>
<organism evidence="2 3">
    <name type="scientific">Clohesyomyces aquaticus</name>
    <dbReference type="NCBI Taxonomy" id="1231657"/>
    <lineage>
        <taxon>Eukaryota</taxon>
        <taxon>Fungi</taxon>
        <taxon>Dikarya</taxon>
        <taxon>Ascomycota</taxon>
        <taxon>Pezizomycotina</taxon>
        <taxon>Dothideomycetes</taxon>
        <taxon>Pleosporomycetidae</taxon>
        <taxon>Pleosporales</taxon>
        <taxon>Lindgomycetaceae</taxon>
        <taxon>Clohesyomyces</taxon>
    </lineage>
</organism>
<dbReference type="Pfam" id="PF14273">
    <property type="entry name" value="DUF4360"/>
    <property type="match status" value="1"/>
</dbReference>
<dbReference type="AlphaFoldDB" id="A0A1Y1YTB7"/>
<reference evidence="2 3" key="1">
    <citation type="submission" date="2016-07" db="EMBL/GenBank/DDBJ databases">
        <title>Pervasive Adenine N6-methylation of Active Genes in Fungi.</title>
        <authorList>
            <consortium name="DOE Joint Genome Institute"/>
            <person name="Mondo S.J."/>
            <person name="Dannebaum R.O."/>
            <person name="Kuo R.C."/>
            <person name="Labutti K."/>
            <person name="Haridas S."/>
            <person name="Kuo A."/>
            <person name="Salamov A."/>
            <person name="Ahrendt S.R."/>
            <person name="Lipzen A."/>
            <person name="Sullivan W."/>
            <person name="Andreopoulos W.B."/>
            <person name="Clum A."/>
            <person name="Lindquist E."/>
            <person name="Daum C."/>
            <person name="Ramamoorthy G.K."/>
            <person name="Gryganskyi A."/>
            <person name="Culley D."/>
            <person name="Magnuson J.K."/>
            <person name="James T.Y."/>
            <person name="O'Malley M.A."/>
            <person name="Stajich J.E."/>
            <person name="Spatafora J.W."/>
            <person name="Visel A."/>
            <person name="Grigoriev I.V."/>
        </authorList>
    </citation>
    <scope>NUCLEOTIDE SEQUENCE [LARGE SCALE GENOMIC DNA]</scope>
    <source>
        <strain evidence="2 3">CBS 115471</strain>
    </source>
</reference>
<dbReference type="Proteomes" id="UP000193144">
    <property type="component" value="Unassembled WGS sequence"/>
</dbReference>
<keyword evidence="3" id="KW-1185">Reference proteome</keyword>